<sequence length="183" mass="21318">MGNKIHILGASGSGTSTLGSSLSKVLPHTYFDSDDYFWTTKFTQQRPEPERIRRLENDLSLHENWILSGAVCGWGDKLKHWFDLVIFLWIPPDIRLERLKQREFQRYGKEILAGGSKYEQSRTFLEWASLYDSAGMDVRSKVLHDHWMAELTCPILKIEGDYSVRERMNIVLEYLKSDGRYGQ</sequence>
<evidence type="ECO:0000313" key="2">
    <source>
        <dbReference type="Proteomes" id="UP001595882"/>
    </source>
</evidence>
<protein>
    <submittedName>
        <fullName evidence="1">AAA family ATPase</fullName>
    </submittedName>
</protein>
<keyword evidence="2" id="KW-1185">Reference proteome</keyword>
<dbReference type="Pfam" id="PF13238">
    <property type="entry name" value="AAA_18"/>
    <property type="match status" value="1"/>
</dbReference>
<evidence type="ECO:0000313" key="1">
    <source>
        <dbReference type="EMBL" id="MFC4403861.1"/>
    </source>
</evidence>
<dbReference type="InterPro" id="IPR027417">
    <property type="entry name" value="P-loop_NTPase"/>
</dbReference>
<dbReference type="PANTHER" id="PTHR37816">
    <property type="entry name" value="YALI0E33011P"/>
    <property type="match status" value="1"/>
</dbReference>
<dbReference type="NCBIfam" id="NF004861">
    <property type="entry name" value="PRK06217.1"/>
    <property type="match status" value="1"/>
</dbReference>
<dbReference type="Proteomes" id="UP001595882">
    <property type="component" value="Unassembled WGS sequence"/>
</dbReference>
<organism evidence="1 2">
    <name type="scientific">Gracilibacillus xinjiangensis</name>
    <dbReference type="NCBI Taxonomy" id="1193282"/>
    <lineage>
        <taxon>Bacteria</taxon>
        <taxon>Bacillati</taxon>
        <taxon>Bacillota</taxon>
        <taxon>Bacilli</taxon>
        <taxon>Bacillales</taxon>
        <taxon>Bacillaceae</taxon>
        <taxon>Gracilibacillus</taxon>
    </lineage>
</organism>
<gene>
    <name evidence="1" type="ORF">ACFOY7_12360</name>
</gene>
<accession>A0ABV8WZ50</accession>
<dbReference type="EMBL" id="JBHSDT010000008">
    <property type="protein sequence ID" value="MFC4403861.1"/>
    <property type="molecule type" value="Genomic_DNA"/>
</dbReference>
<name>A0ABV8WZ50_9BACI</name>
<reference evidence="2" key="1">
    <citation type="journal article" date="2019" name="Int. J. Syst. Evol. Microbiol.">
        <title>The Global Catalogue of Microorganisms (GCM) 10K type strain sequencing project: providing services to taxonomists for standard genome sequencing and annotation.</title>
        <authorList>
            <consortium name="The Broad Institute Genomics Platform"/>
            <consortium name="The Broad Institute Genome Sequencing Center for Infectious Disease"/>
            <person name="Wu L."/>
            <person name="Ma J."/>
        </authorList>
    </citation>
    <scope>NUCLEOTIDE SEQUENCE [LARGE SCALE GENOMIC DNA]</scope>
    <source>
        <strain evidence="2">CCUG 37865</strain>
    </source>
</reference>
<proteinExistence type="predicted"/>
<dbReference type="InterPro" id="IPR052922">
    <property type="entry name" value="Cytidylate_Kinase-2"/>
</dbReference>
<dbReference type="RefSeq" id="WP_390252391.1">
    <property type="nucleotide sequence ID" value="NZ_JBHSDT010000008.1"/>
</dbReference>
<dbReference type="Gene3D" id="3.40.50.300">
    <property type="entry name" value="P-loop containing nucleotide triphosphate hydrolases"/>
    <property type="match status" value="1"/>
</dbReference>
<dbReference type="PANTHER" id="PTHR37816:SF2">
    <property type="entry name" value="DNA TOPOLOGY MODULATION PROTEIN FLAR-RELATED PROTEIN"/>
    <property type="match status" value="1"/>
</dbReference>
<comment type="caution">
    <text evidence="1">The sequence shown here is derived from an EMBL/GenBank/DDBJ whole genome shotgun (WGS) entry which is preliminary data.</text>
</comment>
<dbReference type="SUPFAM" id="SSF52540">
    <property type="entry name" value="P-loop containing nucleoside triphosphate hydrolases"/>
    <property type="match status" value="1"/>
</dbReference>